<accession>A0AC35GWR7</accession>
<dbReference type="WBParaSite" id="PS1159_v2.g9565.t1">
    <property type="protein sequence ID" value="PS1159_v2.g9565.t1"/>
    <property type="gene ID" value="PS1159_v2.g9565"/>
</dbReference>
<dbReference type="Proteomes" id="UP000887580">
    <property type="component" value="Unplaced"/>
</dbReference>
<protein>
    <submittedName>
        <fullName evidence="2">Uncharacterized protein</fullName>
    </submittedName>
</protein>
<evidence type="ECO:0000313" key="1">
    <source>
        <dbReference type="Proteomes" id="UP000887580"/>
    </source>
</evidence>
<evidence type="ECO:0000313" key="2">
    <source>
        <dbReference type="WBParaSite" id="PS1159_v2.g9565.t1"/>
    </source>
</evidence>
<reference evidence="2" key="1">
    <citation type="submission" date="2022-11" db="UniProtKB">
        <authorList>
            <consortium name="WormBaseParasite"/>
        </authorList>
    </citation>
    <scope>IDENTIFICATION</scope>
</reference>
<proteinExistence type="predicted"/>
<name>A0AC35GWR7_9BILA</name>
<organism evidence="1 2">
    <name type="scientific">Panagrolaimus sp. PS1159</name>
    <dbReference type="NCBI Taxonomy" id="55785"/>
    <lineage>
        <taxon>Eukaryota</taxon>
        <taxon>Metazoa</taxon>
        <taxon>Ecdysozoa</taxon>
        <taxon>Nematoda</taxon>
        <taxon>Chromadorea</taxon>
        <taxon>Rhabditida</taxon>
        <taxon>Tylenchina</taxon>
        <taxon>Panagrolaimomorpha</taxon>
        <taxon>Panagrolaimoidea</taxon>
        <taxon>Panagrolaimidae</taxon>
        <taxon>Panagrolaimus</taxon>
    </lineage>
</organism>
<sequence length="155" mass="18111">MSFDDLSLIIISAEQISFTNVVVKYGDSSYVPLEDIVAIAVKAKEIHATKPTITPKTMKKLTKLPNFFKLDDFNLRNISEVFNIDVFYDYMKKNPHTKFFLNFDPQISHAFKNRLKTIVDEILETKQFNYKPHVINFTGLDFITYAKLYRIFCSH</sequence>